<dbReference type="Gene3D" id="3.40.50.1980">
    <property type="entry name" value="Nitrogenase molybdenum iron protein domain"/>
    <property type="match status" value="2"/>
</dbReference>
<dbReference type="CDD" id="cd01146">
    <property type="entry name" value="FhuD"/>
    <property type="match status" value="1"/>
</dbReference>
<dbReference type="InterPro" id="IPR002491">
    <property type="entry name" value="ABC_transptr_periplasmic_BD"/>
</dbReference>
<keyword evidence="4 6" id="KW-0732">Signal</keyword>
<sequence>MLSRRTLGALFALAATAGVTACSSNSSNSATPAGSPSGGASSPTGSASDASSTGSFPVTVKHAFGETVIKEQPKRIATVAWANHEVPLALGIVPVGMSKATWGDEDGDGFLPWVKAKLDELGGETPALFDETDGIPFEEVDATKPDVILASYSGITEEDYKTLSKIAPVIAFPKIAWGTTMDEMIQLNSQAMGMAQEGDKLIADLASTVKDAAEKHPDLAGKKAAWAFFSADDLSKVGLYTAHDPRAKFLLDVGLETPTVIKDQSSASETFHVEVSTEKPELFDDVDFFIMYGTEDNAPLVAAMQAHPLVSRIKAVAENRLVFLGNGSLGASANPSPLSIPATIDEYLTKLAEGLK</sequence>
<proteinExistence type="inferred from homology"/>
<evidence type="ECO:0000256" key="2">
    <source>
        <dbReference type="ARBA" id="ARBA00008814"/>
    </source>
</evidence>
<dbReference type="OrthoDB" id="1846031at2"/>
<dbReference type="PANTHER" id="PTHR30532">
    <property type="entry name" value="IRON III DICITRATE-BINDING PERIPLASMIC PROTEIN"/>
    <property type="match status" value="1"/>
</dbReference>
<dbReference type="PROSITE" id="PS51257">
    <property type="entry name" value="PROKAR_LIPOPROTEIN"/>
    <property type="match status" value="1"/>
</dbReference>
<evidence type="ECO:0000256" key="1">
    <source>
        <dbReference type="ARBA" id="ARBA00004196"/>
    </source>
</evidence>
<evidence type="ECO:0000256" key="3">
    <source>
        <dbReference type="ARBA" id="ARBA00022448"/>
    </source>
</evidence>
<dbReference type="Proteomes" id="UP000280935">
    <property type="component" value="Unassembled WGS sequence"/>
</dbReference>
<dbReference type="InterPro" id="IPR051313">
    <property type="entry name" value="Bact_iron-sidero_bind"/>
</dbReference>
<evidence type="ECO:0000313" key="8">
    <source>
        <dbReference type="EMBL" id="RRD48222.1"/>
    </source>
</evidence>
<comment type="similarity">
    <text evidence="2">Belongs to the bacterial solute-binding protein 8 family.</text>
</comment>
<evidence type="ECO:0000313" key="9">
    <source>
        <dbReference type="Proteomes" id="UP000280935"/>
    </source>
</evidence>
<comment type="subcellular location">
    <subcellularLocation>
        <location evidence="1">Cell envelope</location>
    </subcellularLocation>
</comment>
<organism evidence="8 9">
    <name type="scientific">Arachnia propionica</name>
    <dbReference type="NCBI Taxonomy" id="1750"/>
    <lineage>
        <taxon>Bacteria</taxon>
        <taxon>Bacillati</taxon>
        <taxon>Actinomycetota</taxon>
        <taxon>Actinomycetes</taxon>
        <taxon>Propionibacteriales</taxon>
        <taxon>Propionibacteriaceae</taxon>
        <taxon>Arachnia</taxon>
    </lineage>
</organism>
<dbReference type="GO" id="GO:1901678">
    <property type="term" value="P:iron coordination entity transport"/>
    <property type="evidence" value="ECO:0007669"/>
    <property type="project" value="UniProtKB-ARBA"/>
</dbReference>
<dbReference type="Pfam" id="PF01497">
    <property type="entry name" value="Peripla_BP_2"/>
    <property type="match status" value="1"/>
</dbReference>
<comment type="caution">
    <text evidence="8">The sequence shown here is derived from an EMBL/GenBank/DDBJ whole genome shotgun (WGS) entry which is preliminary data.</text>
</comment>
<gene>
    <name evidence="8" type="ORF">EII35_13910</name>
</gene>
<name>A0A3P1WNT3_9ACTN</name>
<dbReference type="AlphaFoldDB" id="A0A3P1WNT3"/>
<dbReference type="SUPFAM" id="SSF53807">
    <property type="entry name" value="Helical backbone' metal receptor"/>
    <property type="match status" value="1"/>
</dbReference>
<evidence type="ECO:0000256" key="4">
    <source>
        <dbReference type="ARBA" id="ARBA00022729"/>
    </source>
</evidence>
<keyword evidence="3" id="KW-0813">Transport</keyword>
<feature type="region of interest" description="Disordered" evidence="5">
    <location>
        <begin position="23"/>
        <end position="53"/>
    </location>
</feature>
<protein>
    <submittedName>
        <fullName evidence="8">Iron-siderophore ABC transporter substrate-binding protein</fullName>
    </submittedName>
</protein>
<evidence type="ECO:0000256" key="6">
    <source>
        <dbReference type="SAM" id="SignalP"/>
    </source>
</evidence>
<feature type="chain" id="PRO_5039019477" evidence="6">
    <location>
        <begin position="22"/>
        <end position="356"/>
    </location>
</feature>
<dbReference type="RefSeq" id="WP_125229067.1">
    <property type="nucleotide sequence ID" value="NZ_RQYT01000049.1"/>
</dbReference>
<dbReference type="GO" id="GO:0030288">
    <property type="term" value="C:outer membrane-bounded periplasmic space"/>
    <property type="evidence" value="ECO:0007669"/>
    <property type="project" value="TreeGrafter"/>
</dbReference>
<dbReference type="PROSITE" id="PS50983">
    <property type="entry name" value="FE_B12_PBP"/>
    <property type="match status" value="1"/>
</dbReference>
<dbReference type="PANTHER" id="PTHR30532:SF24">
    <property type="entry name" value="FERRIC ENTEROBACTIN-BINDING PERIPLASMIC PROTEIN FEPB"/>
    <property type="match status" value="1"/>
</dbReference>
<feature type="signal peptide" evidence="6">
    <location>
        <begin position="1"/>
        <end position="21"/>
    </location>
</feature>
<feature type="domain" description="Fe/B12 periplasmic-binding" evidence="7">
    <location>
        <begin position="75"/>
        <end position="355"/>
    </location>
</feature>
<accession>A0A3P1WNT3</accession>
<reference evidence="8 9" key="1">
    <citation type="submission" date="2018-11" db="EMBL/GenBank/DDBJ databases">
        <title>Genomes From Bacteria Associated with the Canine Oral Cavity: a Test Case for Automated Genome-Based Taxonomic Assignment.</title>
        <authorList>
            <person name="Coil D.A."/>
            <person name="Jospin G."/>
            <person name="Darling A.E."/>
            <person name="Wallis C."/>
            <person name="Davis I.J."/>
            <person name="Harris S."/>
            <person name="Eisen J.A."/>
            <person name="Holcombe L.J."/>
            <person name="O'Flynn C."/>
        </authorList>
    </citation>
    <scope>NUCLEOTIDE SEQUENCE [LARGE SCALE GENOMIC DNA]</scope>
    <source>
        <strain evidence="8 9">OH2822_COT-296</strain>
    </source>
</reference>
<evidence type="ECO:0000259" key="7">
    <source>
        <dbReference type="PROSITE" id="PS50983"/>
    </source>
</evidence>
<dbReference type="EMBL" id="RQYT01000049">
    <property type="protein sequence ID" value="RRD48222.1"/>
    <property type="molecule type" value="Genomic_DNA"/>
</dbReference>
<evidence type="ECO:0000256" key="5">
    <source>
        <dbReference type="SAM" id="MobiDB-lite"/>
    </source>
</evidence>